<evidence type="ECO:0000313" key="7">
    <source>
        <dbReference type="Proteomes" id="UP000621859"/>
    </source>
</evidence>
<dbReference type="Gene3D" id="1.10.150.250">
    <property type="entry name" value="Flavinator of succinate dehydrogenase"/>
    <property type="match status" value="1"/>
</dbReference>
<accession>A0ABQ2PP93</accession>
<dbReference type="SUPFAM" id="SSF109910">
    <property type="entry name" value="YgfY-like"/>
    <property type="match status" value="1"/>
</dbReference>
<keyword evidence="5" id="KW-0143">Chaperone</keyword>
<proteinExistence type="inferred from homology"/>
<dbReference type="InterPro" id="IPR005631">
    <property type="entry name" value="SDH"/>
</dbReference>
<dbReference type="InterPro" id="IPR036714">
    <property type="entry name" value="SDH_sf"/>
</dbReference>
<keyword evidence="4" id="KW-0963">Cytoplasm</keyword>
<comment type="caution">
    <text evidence="6">The sequence shown here is derived from an EMBL/GenBank/DDBJ whole genome shotgun (WGS) entry which is preliminary data.</text>
</comment>
<organism evidence="6 7">
    <name type="scientific">Silvimonas amylolytica</name>
    <dbReference type="NCBI Taxonomy" id="449663"/>
    <lineage>
        <taxon>Bacteria</taxon>
        <taxon>Pseudomonadati</taxon>
        <taxon>Pseudomonadota</taxon>
        <taxon>Betaproteobacteria</taxon>
        <taxon>Neisseriales</taxon>
        <taxon>Chitinibacteraceae</taxon>
        <taxon>Silvimonas</taxon>
    </lineage>
</organism>
<dbReference type="EMBL" id="BMLY01000006">
    <property type="protein sequence ID" value="GGP27448.1"/>
    <property type="molecule type" value="Genomic_DNA"/>
</dbReference>
<dbReference type="PANTHER" id="PTHR39585">
    <property type="entry name" value="FAD ASSEMBLY FACTOR SDHE"/>
    <property type="match status" value="1"/>
</dbReference>
<name>A0ABQ2PP93_9NEIS</name>
<sequence>MNVFAGLRAVDEVEKKRIVWRSRRGLLELDIQLERFVRDVLPGFSDAEWLAYSQMLLLSDNDLLDYLNGKAPCPDQGLVPMIERVRAQR</sequence>
<evidence type="ECO:0000256" key="1">
    <source>
        <dbReference type="ARBA" id="ARBA00004496"/>
    </source>
</evidence>
<protein>
    <recommendedName>
        <fullName evidence="3">FAD assembly factor SdhE</fullName>
    </recommendedName>
</protein>
<reference evidence="7" key="1">
    <citation type="journal article" date="2019" name="Int. J. Syst. Evol. Microbiol.">
        <title>The Global Catalogue of Microorganisms (GCM) 10K type strain sequencing project: providing services to taxonomists for standard genome sequencing and annotation.</title>
        <authorList>
            <consortium name="The Broad Institute Genomics Platform"/>
            <consortium name="The Broad Institute Genome Sequencing Center for Infectious Disease"/>
            <person name="Wu L."/>
            <person name="Ma J."/>
        </authorList>
    </citation>
    <scope>NUCLEOTIDE SEQUENCE [LARGE SCALE GENOMIC DNA]</scope>
    <source>
        <strain evidence="7">CGMCC 1.8860</strain>
    </source>
</reference>
<evidence type="ECO:0000313" key="6">
    <source>
        <dbReference type="EMBL" id="GGP27448.1"/>
    </source>
</evidence>
<gene>
    <name evidence="6" type="ORF">GCM10010971_32670</name>
</gene>
<evidence type="ECO:0000256" key="3">
    <source>
        <dbReference type="ARBA" id="ARBA00019418"/>
    </source>
</evidence>
<comment type="similarity">
    <text evidence="2">Belongs to the SdhE FAD assembly factor family.</text>
</comment>
<evidence type="ECO:0000256" key="2">
    <source>
        <dbReference type="ARBA" id="ARBA00008571"/>
    </source>
</evidence>
<keyword evidence="7" id="KW-1185">Reference proteome</keyword>
<dbReference type="Pfam" id="PF03937">
    <property type="entry name" value="Sdh5"/>
    <property type="match status" value="1"/>
</dbReference>
<comment type="subcellular location">
    <subcellularLocation>
        <location evidence="1">Cytoplasm</location>
    </subcellularLocation>
</comment>
<dbReference type="PANTHER" id="PTHR39585:SF1">
    <property type="entry name" value="FAD ASSEMBLY FACTOR SDHE"/>
    <property type="match status" value="1"/>
</dbReference>
<evidence type="ECO:0000256" key="4">
    <source>
        <dbReference type="ARBA" id="ARBA00022490"/>
    </source>
</evidence>
<evidence type="ECO:0000256" key="5">
    <source>
        <dbReference type="ARBA" id="ARBA00023186"/>
    </source>
</evidence>
<dbReference type="Proteomes" id="UP000621859">
    <property type="component" value="Unassembled WGS sequence"/>
</dbReference>
<dbReference type="InterPro" id="IPR050531">
    <property type="entry name" value="SdhE_FAD_assembly_factor"/>
</dbReference>